<dbReference type="Pfam" id="PF00550">
    <property type="entry name" value="PP-binding"/>
    <property type="match status" value="1"/>
</dbReference>
<keyword evidence="3" id="KW-0597">Phosphoprotein</keyword>
<organism evidence="6 7">
    <name type="scientific">Streptomyces musisoli</name>
    <dbReference type="NCBI Taxonomy" id="2802280"/>
    <lineage>
        <taxon>Bacteria</taxon>
        <taxon>Bacillati</taxon>
        <taxon>Actinomycetota</taxon>
        <taxon>Actinomycetes</taxon>
        <taxon>Kitasatosporales</taxon>
        <taxon>Streptomycetaceae</taxon>
        <taxon>Streptomyces</taxon>
    </lineage>
</organism>
<dbReference type="PROSITE" id="PS00455">
    <property type="entry name" value="AMP_BINDING"/>
    <property type="match status" value="1"/>
</dbReference>
<dbReference type="Pfam" id="PF00501">
    <property type="entry name" value="AMP-binding"/>
    <property type="match status" value="1"/>
</dbReference>
<dbReference type="InterPro" id="IPR010071">
    <property type="entry name" value="AA_adenyl_dom"/>
</dbReference>
<dbReference type="Pfam" id="PF13193">
    <property type="entry name" value="AMP-binding_C"/>
    <property type="match status" value="1"/>
</dbReference>
<protein>
    <submittedName>
        <fullName evidence="6">Amino acid adenylation domain-containing protein</fullName>
    </submittedName>
</protein>
<dbReference type="RefSeq" id="WP_201826305.1">
    <property type="nucleotide sequence ID" value="NZ_JAERRH010000024.1"/>
</dbReference>
<dbReference type="PANTHER" id="PTHR45527:SF1">
    <property type="entry name" value="FATTY ACID SYNTHASE"/>
    <property type="match status" value="1"/>
</dbReference>
<dbReference type="Gene3D" id="3.40.50.980">
    <property type="match status" value="2"/>
</dbReference>
<name>A0ABS1PCA9_9ACTN</name>
<dbReference type="InterPro" id="IPR001242">
    <property type="entry name" value="Condensation_dom"/>
</dbReference>
<dbReference type="PROSITE" id="PS00012">
    <property type="entry name" value="PHOSPHOPANTETHEINE"/>
    <property type="match status" value="1"/>
</dbReference>
<dbReference type="Gene3D" id="1.10.1200.10">
    <property type="entry name" value="ACP-like"/>
    <property type="match status" value="1"/>
</dbReference>
<keyword evidence="7" id="KW-1185">Reference proteome</keyword>
<dbReference type="Gene3D" id="3.30.559.10">
    <property type="entry name" value="Chloramphenicol acetyltransferase-like domain"/>
    <property type="match status" value="1"/>
</dbReference>
<dbReference type="Pfam" id="PF00668">
    <property type="entry name" value="Condensation"/>
    <property type="match status" value="1"/>
</dbReference>
<dbReference type="EMBL" id="JAERRH010000024">
    <property type="protein sequence ID" value="MBL1109815.1"/>
    <property type="molecule type" value="Genomic_DNA"/>
</dbReference>
<dbReference type="SUPFAM" id="SSF47336">
    <property type="entry name" value="ACP-like"/>
    <property type="match status" value="1"/>
</dbReference>
<dbReference type="InterPro" id="IPR006162">
    <property type="entry name" value="Ppantetheine_attach_site"/>
</dbReference>
<feature type="compositionally biased region" description="Basic residues" evidence="4">
    <location>
        <begin position="1069"/>
        <end position="1089"/>
    </location>
</feature>
<comment type="cofactor">
    <cofactor evidence="1">
        <name>pantetheine 4'-phosphate</name>
        <dbReference type="ChEBI" id="CHEBI:47942"/>
    </cofactor>
</comment>
<reference evidence="6 7" key="1">
    <citation type="submission" date="2021-01" db="EMBL/GenBank/DDBJ databases">
        <title>WGS of actinomycetes isolated from Thailand.</title>
        <authorList>
            <person name="Thawai C."/>
        </authorList>
    </citation>
    <scope>NUCLEOTIDE SEQUENCE [LARGE SCALE GENOMIC DNA]</scope>
    <source>
        <strain evidence="6 7">CH5-8</strain>
    </source>
</reference>
<dbReference type="Gene3D" id="3.30.559.30">
    <property type="entry name" value="Nonribosomal peptide synthetase, condensation domain"/>
    <property type="match status" value="1"/>
</dbReference>
<dbReference type="InterPro" id="IPR020845">
    <property type="entry name" value="AMP-binding_CS"/>
</dbReference>
<dbReference type="InterPro" id="IPR009081">
    <property type="entry name" value="PP-bd_ACP"/>
</dbReference>
<dbReference type="Proteomes" id="UP000621386">
    <property type="component" value="Unassembled WGS sequence"/>
</dbReference>
<dbReference type="Gene3D" id="3.30.300.30">
    <property type="match status" value="1"/>
</dbReference>
<dbReference type="NCBIfam" id="TIGR01733">
    <property type="entry name" value="AA-adenyl-dom"/>
    <property type="match status" value="1"/>
</dbReference>
<gene>
    <name evidence="6" type="ORF">JK361_35485</name>
</gene>
<evidence type="ECO:0000259" key="5">
    <source>
        <dbReference type="PROSITE" id="PS50075"/>
    </source>
</evidence>
<dbReference type="Gene3D" id="2.30.38.10">
    <property type="entry name" value="Luciferase, Domain 3"/>
    <property type="match status" value="1"/>
</dbReference>
<evidence type="ECO:0000313" key="7">
    <source>
        <dbReference type="Proteomes" id="UP000621386"/>
    </source>
</evidence>
<evidence type="ECO:0000313" key="6">
    <source>
        <dbReference type="EMBL" id="MBL1109815.1"/>
    </source>
</evidence>
<dbReference type="SUPFAM" id="SSF52777">
    <property type="entry name" value="CoA-dependent acyltransferases"/>
    <property type="match status" value="2"/>
</dbReference>
<feature type="region of interest" description="Disordered" evidence="4">
    <location>
        <begin position="949"/>
        <end position="974"/>
    </location>
</feature>
<evidence type="ECO:0000256" key="3">
    <source>
        <dbReference type="ARBA" id="ARBA00022553"/>
    </source>
</evidence>
<dbReference type="InterPro" id="IPR000873">
    <property type="entry name" value="AMP-dep_synth/lig_dom"/>
</dbReference>
<dbReference type="PANTHER" id="PTHR45527">
    <property type="entry name" value="NONRIBOSOMAL PEPTIDE SYNTHETASE"/>
    <property type="match status" value="1"/>
</dbReference>
<dbReference type="InterPro" id="IPR023213">
    <property type="entry name" value="CAT-like_dom_sf"/>
</dbReference>
<feature type="compositionally biased region" description="Basic and acidic residues" evidence="4">
    <location>
        <begin position="950"/>
        <end position="966"/>
    </location>
</feature>
<evidence type="ECO:0000256" key="2">
    <source>
        <dbReference type="ARBA" id="ARBA00022450"/>
    </source>
</evidence>
<feature type="region of interest" description="Disordered" evidence="4">
    <location>
        <begin position="218"/>
        <end position="237"/>
    </location>
</feature>
<evidence type="ECO:0000256" key="4">
    <source>
        <dbReference type="SAM" id="MobiDB-lite"/>
    </source>
</evidence>
<accession>A0ABS1PCA9</accession>
<feature type="domain" description="Carrier" evidence="5">
    <location>
        <begin position="972"/>
        <end position="1048"/>
    </location>
</feature>
<sequence>MTSDTLALDQPAADEEYEFPVSDAQSRLLVLDQLNPGTAQYNVPAAFAVTGPFDVAAFGRALDTLVARHESLRTVFRTAPDGTQSQLVRAAGGAALTVEDAVPAGRVDMLLRQEAARPFDPATGPLLRCTVYAVDDGTHRVLLVAHHLVCDGWSLGIMLDELGAAYRDEAAGRPHSPPGRPLQFPDFAVWQRERRAAGEYDTAVRHWVEALRGAPATLELPTDRPRPAVRSADGGTARFPLPAATRARLAEAAGARGATPFMALFAAYAAFLARLSGRDDLVIGYPVSGREHPDLQHTVGMLAGTLALRVDVSGDPSFHELTARVRTALRAAAAHQDAPFEAVVDALAPVRETGHDPVVQVVFSYDDDTALTLDLAGAGTRRLAVDLDTAKFDFHLHVERWGEDLAAQFIHRGDLFETATVRRWTRTFTVLLDALLTDPDAPLSTLAPVAEDERRLLVAQSDRLREAAPADRLVPDLIAEVAAARPDATALVHGEERLSYRRLLERADTLAARLRAAGVRPGSRVGLLLPRSADQGIAALAVLRAGGAYVPLDRAHPDDRLRYMLDCSGAGLLLTAEATAERAAELGVPCLRVDRTGPAEPAPVTDGPAPGARDLAYVLFTSGSTGRPKGVAVEHRSLVNLTTAVRHSFPVTADDRVLQFVAFGFDVAVSDLFFPWVAGAELHVPTEDERIGEGLLHRLRDSRITYVFLPPSAAMLLPDVRGQLPDLRTVAVGGESCPAELVERLHEPGRRIVNAYGPSEVSVYSHTADLTPGEPVVLGRSVAGSRFYVLDEWLRPVPVGVTGEIYITGAGLARGYIEQPGLTAERFVADPYGAPGTRMYRSGDLGRVDAHGALTYLGRSDLQVKLRGVRIELGEIESLLAAHPDVRIAAAAVRGTGDEQRLAAYVVCREGAAPPADDALRAHLAERLPAFMLPELFVHLEALPLNGNGKIDRSRLPEPDVTRRTPDTGAASGGTATERLVADLWARLLATDRVGVHDNFFDLGGNSVRLLRVLAALREAGADGGLTLVDLFRHPTVTSLAARLDQARAADPADADDSADPADSAARGRERHHRRTAARRLRSRKGTLR</sequence>
<dbReference type="InterPro" id="IPR025110">
    <property type="entry name" value="AMP-bd_C"/>
</dbReference>
<keyword evidence="2" id="KW-0596">Phosphopantetheine</keyword>
<dbReference type="CDD" id="cd19531">
    <property type="entry name" value="LCL_NRPS-like"/>
    <property type="match status" value="1"/>
</dbReference>
<comment type="caution">
    <text evidence="6">The sequence shown here is derived from an EMBL/GenBank/DDBJ whole genome shotgun (WGS) entry which is preliminary data.</text>
</comment>
<dbReference type="CDD" id="cd05930">
    <property type="entry name" value="A_NRPS"/>
    <property type="match status" value="1"/>
</dbReference>
<evidence type="ECO:0000256" key="1">
    <source>
        <dbReference type="ARBA" id="ARBA00001957"/>
    </source>
</evidence>
<dbReference type="InterPro" id="IPR036736">
    <property type="entry name" value="ACP-like_sf"/>
</dbReference>
<dbReference type="InterPro" id="IPR045851">
    <property type="entry name" value="AMP-bd_C_sf"/>
</dbReference>
<proteinExistence type="predicted"/>
<dbReference type="SUPFAM" id="SSF56801">
    <property type="entry name" value="Acetyl-CoA synthetase-like"/>
    <property type="match status" value="1"/>
</dbReference>
<dbReference type="PROSITE" id="PS50075">
    <property type="entry name" value="CARRIER"/>
    <property type="match status" value="1"/>
</dbReference>
<feature type="region of interest" description="Disordered" evidence="4">
    <location>
        <begin position="1048"/>
        <end position="1089"/>
    </location>
</feature>